<dbReference type="InterPro" id="IPR005467">
    <property type="entry name" value="His_kinase_dom"/>
</dbReference>
<evidence type="ECO:0000313" key="11">
    <source>
        <dbReference type="Proteomes" id="UP001358417"/>
    </source>
</evidence>
<dbReference type="CDD" id="cd17546">
    <property type="entry name" value="REC_hyHK_CKI1_RcsC-like"/>
    <property type="match status" value="1"/>
</dbReference>
<dbReference type="Pfam" id="PF00072">
    <property type="entry name" value="Response_reg"/>
    <property type="match status" value="1"/>
</dbReference>
<dbReference type="Gene3D" id="1.10.287.130">
    <property type="match status" value="1"/>
</dbReference>
<dbReference type="InterPro" id="IPR036097">
    <property type="entry name" value="HisK_dim/P_sf"/>
</dbReference>
<dbReference type="EMBL" id="JAVRRD010000016">
    <property type="protein sequence ID" value="KAK5051026.1"/>
    <property type="molecule type" value="Genomic_DNA"/>
</dbReference>
<dbReference type="Gene3D" id="3.30.565.10">
    <property type="entry name" value="Histidine kinase-like ATPase, C-terminal domain"/>
    <property type="match status" value="1"/>
</dbReference>
<accession>A0AAV9NA64</accession>
<dbReference type="InterPro" id="IPR001789">
    <property type="entry name" value="Sig_transdc_resp-reg_receiver"/>
</dbReference>
<dbReference type="PRINTS" id="PR00344">
    <property type="entry name" value="BCTRLSENSOR"/>
</dbReference>
<evidence type="ECO:0000259" key="8">
    <source>
        <dbReference type="PROSITE" id="PS50109"/>
    </source>
</evidence>
<feature type="compositionally biased region" description="Polar residues" evidence="7">
    <location>
        <begin position="415"/>
        <end position="428"/>
    </location>
</feature>
<evidence type="ECO:0000313" key="10">
    <source>
        <dbReference type="EMBL" id="KAK5051026.1"/>
    </source>
</evidence>
<evidence type="ECO:0000259" key="9">
    <source>
        <dbReference type="PROSITE" id="PS50110"/>
    </source>
</evidence>
<protein>
    <recommendedName>
        <fullName evidence="2">histidine kinase</fullName>
        <ecNumber evidence="2">2.7.13.3</ecNumber>
    </recommendedName>
</protein>
<evidence type="ECO:0000256" key="3">
    <source>
        <dbReference type="ARBA" id="ARBA00022553"/>
    </source>
</evidence>
<keyword evidence="3 6" id="KW-0597">Phosphoprotein</keyword>
<name>A0AAV9NA64_9EURO</name>
<feature type="compositionally biased region" description="Polar residues" evidence="7">
    <location>
        <begin position="656"/>
        <end position="673"/>
    </location>
</feature>
<dbReference type="SUPFAM" id="SSF47384">
    <property type="entry name" value="Homodimeric domain of signal transducing histidine kinase"/>
    <property type="match status" value="1"/>
</dbReference>
<dbReference type="EC" id="2.7.13.3" evidence="2"/>
<dbReference type="Proteomes" id="UP001358417">
    <property type="component" value="Unassembled WGS sequence"/>
</dbReference>
<dbReference type="PANTHER" id="PTHR43047:SF2">
    <property type="entry name" value="HISTIDINE KINASE M7"/>
    <property type="match status" value="1"/>
</dbReference>
<dbReference type="SUPFAM" id="SSF55874">
    <property type="entry name" value="ATPase domain of HSP90 chaperone/DNA topoisomerase II/histidine kinase"/>
    <property type="match status" value="1"/>
</dbReference>
<feature type="compositionally biased region" description="Low complexity" evidence="7">
    <location>
        <begin position="674"/>
        <end position="696"/>
    </location>
</feature>
<dbReference type="SUPFAM" id="SSF52172">
    <property type="entry name" value="CheY-like"/>
    <property type="match status" value="1"/>
</dbReference>
<feature type="region of interest" description="Disordered" evidence="7">
    <location>
        <begin position="634"/>
        <end position="728"/>
    </location>
</feature>
<evidence type="ECO:0000256" key="6">
    <source>
        <dbReference type="PROSITE-ProRule" id="PRU00169"/>
    </source>
</evidence>
<dbReference type="FunFam" id="1.10.287.130:FF:000100">
    <property type="entry name" value="Sensor histidine kinase/response regulator"/>
    <property type="match status" value="1"/>
</dbReference>
<dbReference type="GO" id="GO:0000155">
    <property type="term" value="F:phosphorelay sensor kinase activity"/>
    <property type="evidence" value="ECO:0007669"/>
    <property type="project" value="InterPro"/>
</dbReference>
<dbReference type="RefSeq" id="XP_064705526.1">
    <property type="nucleotide sequence ID" value="XM_064847173.1"/>
</dbReference>
<keyword evidence="5" id="KW-0418">Kinase</keyword>
<feature type="compositionally biased region" description="Polar residues" evidence="7">
    <location>
        <begin position="439"/>
        <end position="465"/>
    </location>
</feature>
<dbReference type="PANTHER" id="PTHR43047">
    <property type="entry name" value="TWO-COMPONENT HISTIDINE PROTEIN KINASE"/>
    <property type="match status" value="1"/>
</dbReference>
<keyword evidence="11" id="KW-1185">Reference proteome</keyword>
<feature type="domain" description="Response regulatory" evidence="9">
    <location>
        <begin position="746"/>
        <end position="893"/>
    </location>
</feature>
<evidence type="ECO:0000256" key="1">
    <source>
        <dbReference type="ARBA" id="ARBA00000085"/>
    </source>
</evidence>
<comment type="caution">
    <text evidence="10">The sequence shown here is derived from an EMBL/GenBank/DDBJ whole genome shotgun (WGS) entry which is preliminary data.</text>
</comment>
<dbReference type="SMART" id="SM00448">
    <property type="entry name" value="REC"/>
    <property type="match status" value="1"/>
</dbReference>
<reference evidence="10 11" key="1">
    <citation type="submission" date="2023-08" db="EMBL/GenBank/DDBJ databases">
        <title>Black Yeasts Isolated from many extreme environments.</title>
        <authorList>
            <person name="Coleine C."/>
            <person name="Stajich J.E."/>
            <person name="Selbmann L."/>
        </authorList>
    </citation>
    <scope>NUCLEOTIDE SEQUENCE [LARGE SCALE GENOMIC DNA]</scope>
    <source>
        <strain evidence="10 11">CCFEE 5792</strain>
    </source>
</reference>
<dbReference type="PROSITE" id="PS50109">
    <property type="entry name" value="HIS_KIN"/>
    <property type="match status" value="1"/>
</dbReference>
<keyword evidence="4" id="KW-0808">Transferase</keyword>
<dbReference type="InterPro" id="IPR004358">
    <property type="entry name" value="Sig_transdc_His_kin-like_C"/>
</dbReference>
<gene>
    <name evidence="10" type="ORF">LTR84_003585</name>
</gene>
<dbReference type="InterPro" id="IPR011006">
    <property type="entry name" value="CheY-like_superfamily"/>
</dbReference>
<feature type="domain" description="Histidine kinase" evidence="8">
    <location>
        <begin position="538"/>
        <end position="654"/>
    </location>
</feature>
<proteinExistence type="predicted"/>
<evidence type="ECO:0000256" key="5">
    <source>
        <dbReference type="ARBA" id="ARBA00022777"/>
    </source>
</evidence>
<dbReference type="GO" id="GO:0005886">
    <property type="term" value="C:plasma membrane"/>
    <property type="evidence" value="ECO:0007669"/>
    <property type="project" value="TreeGrafter"/>
</dbReference>
<dbReference type="CDD" id="cd00082">
    <property type="entry name" value="HisKA"/>
    <property type="match status" value="1"/>
</dbReference>
<feature type="region of interest" description="Disordered" evidence="7">
    <location>
        <begin position="382"/>
        <end position="465"/>
    </location>
</feature>
<dbReference type="Pfam" id="PF02518">
    <property type="entry name" value="HATPase_c"/>
    <property type="match status" value="1"/>
</dbReference>
<feature type="modified residue" description="4-aspartylphosphate" evidence="6">
    <location>
        <position position="812"/>
    </location>
</feature>
<dbReference type="GeneID" id="89971772"/>
<comment type="catalytic activity">
    <reaction evidence="1">
        <text>ATP + protein L-histidine = ADP + protein N-phospho-L-histidine.</text>
        <dbReference type="EC" id="2.7.13.3"/>
    </reaction>
</comment>
<evidence type="ECO:0000256" key="2">
    <source>
        <dbReference type="ARBA" id="ARBA00012438"/>
    </source>
</evidence>
<dbReference type="GO" id="GO:0009927">
    <property type="term" value="F:histidine phosphotransfer kinase activity"/>
    <property type="evidence" value="ECO:0007669"/>
    <property type="project" value="TreeGrafter"/>
</dbReference>
<dbReference type="SMART" id="SM00387">
    <property type="entry name" value="HATPase_c"/>
    <property type="match status" value="1"/>
</dbReference>
<dbReference type="InterPro" id="IPR036890">
    <property type="entry name" value="HATPase_C_sf"/>
</dbReference>
<sequence>MGEVSLRDMPLNNGFSVPILERQSLCLPSLEPGVATQFGEHGFVQNLTKHFPSQENNALERLVQLKHHLKAADPESFWSALMEGVTDICHAQYGFVAKRVLTDDHNSAIEMPTIGDPGSCLLGVAFYYNDGDKQRAMLRDYKYLAWDAPCSSMKHDKVFLIPENMSTFITHNPNALPFPAEGYLGVPLFQDGKCFAHFGLMWTQDGLDRRDTSWGFTEMLLHTLEDLIVDRLINGPGFAKPQSIKMPKPAQVVPREAVTGAHSLKPFAKNLSHELRTPMQGVVGMLDVMHATVQEQIEGHSNSAVRTVFQTLKDNIETVQDSSKRAVEAADNVVHAYDMNMQIPETPLNEHESPANATTSTSYFDFKPPRLIEGSDIHVHSYKRRRSSPTPWHFGNATKARQTGSASRCDVSPKSGRSSIPLSSTPRTTSDDRIPLIFTPNNVDTPSDLTTITPSTKLSGDSDTFPTPGLKQCRIRELIPTVIHDALRVGGRPDSAIGQVLDLGERIIVRSRSSNGHTSQKTIEWTLTQDVPETLLVDERDLAKLVSAVFLNAIKFTENGSITLSGRLSKTRRFVVINVKDTGDGIPVDFQPELFKPFSREDDSLTRSKEGLGLGLLVAKGLARRVGGDIILVRSQTSGPNKGSEFEIRVPIEPSDNPSRTGTPRSVTPDPSRSVSRPLTSGRSSSPTSPTSAPQRHAASSRTLVSSRLAGDQSHPTEPRRVLSAPITPLRQESYDRNLAQKHPLTFLVAEDNKINRKLLVSMLGKLGYKDVHEAFDGKEAVRIMRELHARARRGSGPGNRHRKNVDVILMDLWMPEMDGYQATEKILHMFQHHTLEDRSDADNNSLSAPVVLAVSADVTDEAIDRATKTGMEGFMTKPYKLMDLQKLILEFCIKPDGITGQV</sequence>
<dbReference type="InterPro" id="IPR003594">
    <property type="entry name" value="HATPase_dom"/>
</dbReference>
<dbReference type="Gene3D" id="3.40.50.2300">
    <property type="match status" value="1"/>
</dbReference>
<evidence type="ECO:0000256" key="4">
    <source>
        <dbReference type="ARBA" id="ARBA00022679"/>
    </source>
</evidence>
<dbReference type="InterPro" id="IPR003661">
    <property type="entry name" value="HisK_dim/P_dom"/>
</dbReference>
<dbReference type="AlphaFoldDB" id="A0AAV9NA64"/>
<evidence type="ECO:0000256" key="7">
    <source>
        <dbReference type="SAM" id="MobiDB-lite"/>
    </source>
</evidence>
<dbReference type="PROSITE" id="PS50110">
    <property type="entry name" value="RESPONSE_REGULATORY"/>
    <property type="match status" value="1"/>
</dbReference>
<organism evidence="10 11">
    <name type="scientific">Exophiala bonariae</name>
    <dbReference type="NCBI Taxonomy" id="1690606"/>
    <lineage>
        <taxon>Eukaryota</taxon>
        <taxon>Fungi</taxon>
        <taxon>Dikarya</taxon>
        <taxon>Ascomycota</taxon>
        <taxon>Pezizomycotina</taxon>
        <taxon>Eurotiomycetes</taxon>
        <taxon>Chaetothyriomycetidae</taxon>
        <taxon>Chaetothyriales</taxon>
        <taxon>Herpotrichiellaceae</taxon>
        <taxon>Exophiala</taxon>
    </lineage>
</organism>